<sequence>MNPHDTELTAQPDTHYHHAFKNLPTWLLGASAETRGALKNASLQIPDWHASATPRQHARLKSANAEHMTHRNRTEALLNSLKNAQDFAEPILAGALKTRYGLDLDVKATFLRLYIPKKIPLFSIKSGAARIWTVSLLDAALHNFQLSETEADAHESDSAYITKPTPGGQFTTLPAIERKMSIQNFTRLCRELDIGGQYEIYLNDNLGVTNPVAGAILNASVVKTQKAALHAALQMGRLQKTLPDDAFQALLGLVQGRSGVRLDGHLLQGHDVRMMSSSLSAIVVFAPRLDQARATQRIIVYIPDDPEHPIKQYPNARSFMIELSRKLRSRSYQTFFSRFVPHAERTYFFADLNQRLSRAIWHEHTSGDALPSWRDAPLNRPNLQFSITAFNTDLWAHLYKRQLNKILNDARTLAVSTARADCNARWALWEGFCKIAETLAQVALFVAMPFVPFLGEAMLAYMAYQALDEMFEAVVDWTQGQVREGFGHLINIAETAVQLGTFAVGGKLVADAVSHLLPRETLELFGSLKPVDSGSGRTRYWRPDLAPYEQSARLPATATPDQLGLYQHQGSRLLRLENKLYAVEADSATGRYTIEHPVRTDAYRPVLRQNGFGAWQSPLDRPWSWDRETVIRRLGHSVESFSPAEREEILRISGFHENVLREIHVENHRPPSLLTDTIKRYRIDRGIQALIDQADTAHPDYDQALNRRLALFESRYRELQRTDDPQAQLLLGDFPGLPTDIAVELVNNASGTEVSLLHNGSVPQRLKDVAVKAMEAVRVSRAYEGFYFPEMDTVDTHRLALHSVESMPGWPTDLRIEVREFSSDGTLRDSIGEVDAAVHKTLVHAEDFRYRVAEHPEQPGDFYQALLLTLTDQERAALELPANDGPSLKRYIAEHAANKPELRKLFAKNPRRKPFYDPTTMRLPGGTQGYPRDSRPTPTLDDRVREVYPDFDEAAIRAFVEELQRHPDGARMELSRLASEGETLREDLARWVQDAPTTDRETGRPMSALAQQVERHNRRLLAQETERSWRRQSERETDQEGGTAGYALRFTEPVVGDLPTLTADFSHVSTLILEGNHSAQGLPAFLTKFSGLRRLELRRFALNTLPDAIGQMVDLEVLILSDCALNVDAAAWAKLSSMKKIVMLDLFRNPFEIEPNIDSMPALVHLDLSQTGLSKIPAGALQHPGLNTLMLETNTITELPAGWLDSPVNAKRGLNLAQNPLGPEAMEQIKQHYHLTAYDLGVFAPDPDIARARVLYPYMDVDQASAFIYELPGTLLEGRTELTRLEAQLAQLINDLAAWTADIPALHPLTGEPFNAQQLATEQASRDRFRTELEQCWRRERELDDFNDALEPTFELLFETFVYGEMPTLSADFSHVTSLELLSTHGATRIGSFLDAFPNLKSLRLRGCNLGNIPDAVFKMGDLHSLSLPECFVTLSPESTNALAGMEVLDYLDLSLNPLGQTPDLSQMPGLANVLLHETAITQIPRGLFQLKELDWADLSDNAITDIPSDIHELPLEIAQNIMMKGNPFSEESLQHLVDYFERTRVDFGVQEVIDRGELEISTSAGSEIDE</sequence>
<dbReference type="RefSeq" id="WP_186529824.1">
    <property type="nucleotide sequence ID" value="NZ_JABWQP020000002.1"/>
</dbReference>
<evidence type="ECO:0000256" key="1">
    <source>
        <dbReference type="ARBA" id="ARBA00022614"/>
    </source>
</evidence>
<dbReference type="PANTHER" id="PTHR48051:SF46">
    <property type="entry name" value="LEUCINE RICH REPEAT-CONTAINING DOMAIN PROTEIN"/>
    <property type="match status" value="1"/>
</dbReference>
<comment type="caution">
    <text evidence="6">The sequence shown here is derived from an EMBL/GenBank/DDBJ whole genome shotgun (WGS) entry which is preliminary data.</text>
</comment>
<dbReference type="InterPro" id="IPR032675">
    <property type="entry name" value="LRR_dom_sf"/>
</dbReference>
<dbReference type="PANTHER" id="PTHR48051">
    <property type="match status" value="1"/>
</dbReference>
<feature type="compositionally biased region" description="Basic and acidic residues" evidence="4">
    <location>
        <begin position="932"/>
        <end position="941"/>
    </location>
</feature>
<protein>
    <recommendedName>
        <fullName evidence="5">Dermonecrotic toxin N-terminal domain-containing protein</fullName>
    </recommendedName>
</protein>
<evidence type="ECO:0000256" key="3">
    <source>
        <dbReference type="SAM" id="Coils"/>
    </source>
</evidence>
<dbReference type="Proteomes" id="UP000648816">
    <property type="component" value="Unassembled WGS sequence"/>
</dbReference>
<reference evidence="7" key="3">
    <citation type="submission" date="2021-06" db="EMBL/GenBank/DDBJ databases">
        <title>Updating the genus Pseudomonas: Description of 43 new species and partition of the Pseudomonas putida group.</title>
        <authorList>
            <person name="Girard L."/>
            <person name="Lood C."/>
            <person name="Vandamme P."/>
            <person name="Rokni-Zadeh H."/>
            <person name="Van Noort V."/>
            <person name="Hofte M."/>
            <person name="Lavigne R."/>
            <person name="De Mot R."/>
        </authorList>
    </citation>
    <scope>NUCLEOTIDE SEQUENCE</scope>
    <source>
        <strain evidence="7">SWRI153</strain>
    </source>
</reference>
<dbReference type="InterPro" id="IPR003591">
    <property type="entry name" value="Leu-rich_rpt_typical-subtyp"/>
</dbReference>
<reference evidence="6" key="2">
    <citation type="submission" date="2020-07" db="EMBL/GenBank/DDBJ databases">
        <authorList>
            <person name="Lood C."/>
            <person name="Girard L."/>
        </authorList>
    </citation>
    <scope>NUCLEOTIDE SEQUENCE</scope>
    <source>
        <strain evidence="6">SWRI153</strain>
    </source>
</reference>
<feature type="region of interest" description="Disordered" evidence="4">
    <location>
        <begin position="1023"/>
        <end position="1043"/>
    </location>
</feature>
<evidence type="ECO:0000256" key="4">
    <source>
        <dbReference type="SAM" id="MobiDB-lite"/>
    </source>
</evidence>
<dbReference type="SUPFAM" id="SSF52058">
    <property type="entry name" value="L domain-like"/>
    <property type="match status" value="1"/>
</dbReference>
<name>A0A923JDU2_9PSED</name>
<organism evidence="6">
    <name type="scientific">Pseudomonas khorasanensis</name>
    <dbReference type="NCBI Taxonomy" id="2745508"/>
    <lineage>
        <taxon>Bacteria</taxon>
        <taxon>Pseudomonadati</taxon>
        <taxon>Pseudomonadota</taxon>
        <taxon>Gammaproteobacteria</taxon>
        <taxon>Pseudomonadales</taxon>
        <taxon>Pseudomonadaceae</taxon>
        <taxon>Pseudomonas</taxon>
    </lineage>
</organism>
<gene>
    <name evidence="7" type="ORF">HU727_008100</name>
    <name evidence="6" type="ORF">HU727_05175</name>
</gene>
<dbReference type="InterPro" id="IPR001611">
    <property type="entry name" value="Leu-rich_rpt"/>
</dbReference>
<accession>A0A923JDU2</accession>
<reference evidence="6 8" key="1">
    <citation type="journal article" date="2020" name="Microorganisms">
        <title>Reliable Identification of Environmental Pseudomonas Isolates Using the rpoD Gene.</title>
        <authorList>
            <consortium name="The Broad Institute Genome Sequencing Platform"/>
            <person name="Girard L."/>
            <person name="Lood C."/>
            <person name="Rokni-Zadeh H."/>
            <person name="van Noort V."/>
            <person name="Lavigne R."/>
            <person name="De Mot R."/>
        </authorList>
    </citation>
    <scope>NUCLEOTIDE SEQUENCE</scope>
    <source>
        <strain evidence="6 8">SWRI153</strain>
    </source>
</reference>
<dbReference type="Gene3D" id="3.80.10.10">
    <property type="entry name" value="Ribonuclease Inhibitor"/>
    <property type="match status" value="2"/>
</dbReference>
<dbReference type="GO" id="GO:0005737">
    <property type="term" value="C:cytoplasm"/>
    <property type="evidence" value="ECO:0007669"/>
    <property type="project" value="TreeGrafter"/>
</dbReference>
<feature type="coiled-coil region" evidence="3">
    <location>
        <begin position="1275"/>
        <end position="1302"/>
    </location>
</feature>
<feature type="compositionally biased region" description="Basic and acidic residues" evidence="4">
    <location>
        <begin position="1024"/>
        <end position="1038"/>
    </location>
</feature>
<keyword evidence="8" id="KW-1185">Reference proteome</keyword>
<dbReference type="EMBL" id="JABWQP010000002">
    <property type="protein sequence ID" value="MBC3341020.1"/>
    <property type="molecule type" value="Genomic_DNA"/>
</dbReference>
<feature type="domain" description="Dermonecrotic toxin N-terminal" evidence="5">
    <location>
        <begin position="79"/>
        <end position="343"/>
    </location>
</feature>
<evidence type="ECO:0000313" key="6">
    <source>
        <dbReference type="EMBL" id="MBC3341020.1"/>
    </source>
</evidence>
<dbReference type="SMART" id="SM00369">
    <property type="entry name" value="LRR_TYP"/>
    <property type="match status" value="5"/>
</dbReference>
<feature type="region of interest" description="Disordered" evidence="4">
    <location>
        <begin position="913"/>
        <end position="941"/>
    </location>
</feature>
<dbReference type="InterPro" id="IPR046673">
    <property type="entry name" value="ToxA_N"/>
</dbReference>
<dbReference type="EMBL" id="JABWQP020000002">
    <property type="protein sequence ID" value="MBV4485548.1"/>
    <property type="molecule type" value="Genomic_DNA"/>
</dbReference>
<dbReference type="Pfam" id="PF20178">
    <property type="entry name" value="ToxA_N"/>
    <property type="match status" value="1"/>
</dbReference>
<proteinExistence type="predicted"/>
<dbReference type="PROSITE" id="PS51450">
    <property type="entry name" value="LRR"/>
    <property type="match status" value="1"/>
</dbReference>
<dbReference type="InterPro" id="IPR050216">
    <property type="entry name" value="LRR_domain-containing"/>
</dbReference>
<keyword evidence="3" id="KW-0175">Coiled coil</keyword>
<keyword evidence="2" id="KW-0677">Repeat</keyword>
<evidence type="ECO:0000313" key="8">
    <source>
        <dbReference type="Proteomes" id="UP000648816"/>
    </source>
</evidence>
<evidence type="ECO:0000313" key="7">
    <source>
        <dbReference type="EMBL" id="MBV4485548.1"/>
    </source>
</evidence>
<evidence type="ECO:0000256" key="2">
    <source>
        <dbReference type="ARBA" id="ARBA00022737"/>
    </source>
</evidence>
<evidence type="ECO:0000259" key="5">
    <source>
        <dbReference type="Pfam" id="PF20178"/>
    </source>
</evidence>
<keyword evidence="1" id="KW-0433">Leucine-rich repeat</keyword>